<dbReference type="Proteomes" id="UP000184346">
    <property type="component" value="Unassembled WGS sequence"/>
</dbReference>
<dbReference type="PANTHER" id="PTHR35008:SF4">
    <property type="entry name" value="BLL4482 PROTEIN"/>
    <property type="match status" value="1"/>
</dbReference>
<keyword evidence="8" id="KW-0472">Membrane</keyword>
<dbReference type="Gene3D" id="1.10.760.10">
    <property type="entry name" value="Cytochrome c-like domain"/>
    <property type="match status" value="1"/>
</dbReference>
<protein>
    <submittedName>
        <fullName evidence="10">Cytochrome C oxidase, cbb3-type, subunit III</fullName>
    </submittedName>
</protein>
<keyword evidence="1" id="KW-0813">Transport</keyword>
<keyword evidence="8" id="KW-0812">Transmembrane</keyword>
<evidence type="ECO:0000256" key="8">
    <source>
        <dbReference type="SAM" id="Phobius"/>
    </source>
</evidence>
<dbReference type="GO" id="GO:0005506">
    <property type="term" value="F:iron ion binding"/>
    <property type="evidence" value="ECO:0007669"/>
    <property type="project" value="InterPro"/>
</dbReference>
<sequence length="224" mass="24034">MTQKRKAERRIKSVAGTSNKNFDPHESYNPIPWQVIAIALALAAWGIITLATTREMAESEPEVTQGTGADERLSKAVDAEMSDGRQLFVTNCSTCHQNNGSGIEAAVPPLAGSRYVLAEPEVPASIVLFGIQGEIEVAGDTYRGRMPTFGNELNDEQIASILSYVRNSWGNQASAIEAGLVAEQRRRFAERTTPWAGGAALAETFGIPATSRPTASVATSEESH</sequence>
<dbReference type="STRING" id="1121942.SAMN02745148_02372"/>
<dbReference type="RefSeq" id="WP_072823086.1">
    <property type="nucleotide sequence ID" value="NZ_FQUJ01000010.1"/>
</dbReference>
<dbReference type="InterPro" id="IPR036909">
    <property type="entry name" value="Cyt_c-like_dom_sf"/>
</dbReference>
<name>A0A1M5AWS6_9GAMM</name>
<evidence type="ECO:0000256" key="3">
    <source>
        <dbReference type="ARBA" id="ARBA00022723"/>
    </source>
</evidence>
<feature type="domain" description="Cytochrome c" evidence="9">
    <location>
        <begin position="79"/>
        <end position="169"/>
    </location>
</feature>
<evidence type="ECO:0000313" key="11">
    <source>
        <dbReference type="Proteomes" id="UP000184346"/>
    </source>
</evidence>
<keyword evidence="5 6" id="KW-0408">Iron</keyword>
<dbReference type="PRINTS" id="PR00605">
    <property type="entry name" value="CYTCHROMECIC"/>
</dbReference>
<dbReference type="InterPro" id="IPR051459">
    <property type="entry name" value="Cytochrome_c-type_DH"/>
</dbReference>
<dbReference type="GO" id="GO:0020037">
    <property type="term" value="F:heme binding"/>
    <property type="evidence" value="ECO:0007669"/>
    <property type="project" value="InterPro"/>
</dbReference>
<dbReference type="Pfam" id="PF00034">
    <property type="entry name" value="Cytochrom_C"/>
    <property type="match status" value="1"/>
</dbReference>
<dbReference type="AlphaFoldDB" id="A0A1M5AWS6"/>
<reference evidence="10 11" key="1">
    <citation type="submission" date="2016-11" db="EMBL/GenBank/DDBJ databases">
        <authorList>
            <person name="Jaros S."/>
            <person name="Januszkiewicz K."/>
            <person name="Wedrychowicz H."/>
        </authorList>
    </citation>
    <scope>NUCLEOTIDE SEQUENCE [LARGE SCALE GENOMIC DNA]</scope>
    <source>
        <strain evidence="10 11">DSM 19980</strain>
    </source>
</reference>
<dbReference type="PANTHER" id="PTHR35008">
    <property type="entry name" value="BLL4482 PROTEIN-RELATED"/>
    <property type="match status" value="1"/>
</dbReference>
<keyword evidence="11" id="KW-1185">Reference proteome</keyword>
<keyword evidence="2 6" id="KW-0349">Heme</keyword>
<accession>A0A1M5AWS6</accession>
<evidence type="ECO:0000256" key="7">
    <source>
        <dbReference type="SAM" id="MobiDB-lite"/>
    </source>
</evidence>
<organism evidence="10 11">
    <name type="scientific">Modicisalibacter ilicicola DSM 19980</name>
    <dbReference type="NCBI Taxonomy" id="1121942"/>
    <lineage>
        <taxon>Bacteria</taxon>
        <taxon>Pseudomonadati</taxon>
        <taxon>Pseudomonadota</taxon>
        <taxon>Gammaproteobacteria</taxon>
        <taxon>Oceanospirillales</taxon>
        <taxon>Halomonadaceae</taxon>
        <taxon>Modicisalibacter</taxon>
    </lineage>
</organism>
<feature type="transmembrane region" description="Helical" evidence="8">
    <location>
        <begin position="31"/>
        <end position="51"/>
    </location>
</feature>
<dbReference type="InterPro" id="IPR009056">
    <property type="entry name" value="Cyt_c-like_dom"/>
</dbReference>
<dbReference type="PROSITE" id="PS51007">
    <property type="entry name" value="CYTC"/>
    <property type="match status" value="1"/>
</dbReference>
<keyword evidence="3 6" id="KW-0479">Metal-binding</keyword>
<feature type="region of interest" description="Disordered" evidence="7">
    <location>
        <begin position="1"/>
        <end position="24"/>
    </location>
</feature>
<dbReference type="EMBL" id="FQUJ01000010">
    <property type="protein sequence ID" value="SHF34660.1"/>
    <property type="molecule type" value="Genomic_DNA"/>
</dbReference>
<evidence type="ECO:0000256" key="4">
    <source>
        <dbReference type="ARBA" id="ARBA00022982"/>
    </source>
</evidence>
<evidence type="ECO:0000313" key="10">
    <source>
        <dbReference type="EMBL" id="SHF34660.1"/>
    </source>
</evidence>
<evidence type="ECO:0000256" key="5">
    <source>
        <dbReference type="ARBA" id="ARBA00023004"/>
    </source>
</evidence>
<gene>
    <name evidence="10" type="ORF">SAMN02745148_02372</name>
</gene>
<dbReference type="OrthoDB" id="9757546at2"/>
<proteinExistence type="predicted"/>
<evidence type="ECO:0000256" key="1">
    <source>
        <dbReference type="ARBA" id="ARBA00022448"/>
    </source>
</evidence>
<evidence type="ECO:0000256" key="6">
    <source>
        <dbReference type="PROSITE-ProRule" id="PRU00433"/>
    </source>
</evidence>
<dbReference type="InterPro" id="IPR008168">
    <property type="entry name" value="Cyt_C_IC"/>
</dbReference>
<evidence type="ECO:0000256" key="2">
    <source>
        <dbReference type="ARBA" id="ARBA00022617"/>
    </source>
</evidence>
<evidence type="ECO:0000259" key="9">
    <source>
        <dbReference type="PROSITE" id="PS51007"/>
    </source>
</evidence>
<dbReference type="GO" id="GO:0009055">
    <property type="term" value="F:electron transfer activity"/>
    <property type="evidence" value="ECO:0007669"/>
    <property type="project" value="InterPro"/>
</dbReference>
<keyword evidence="8" id="KW-1133">Transmembrane helix</keyword>
<dbReference type="SUPFAM" id="SSF46626">
    <property type="entry name" value="Cytochrome c"/>
    <property type="match status" value="1"/>
</dbReference>
<keyword evidence="4" id="KW-0249">Electron transport</keyword>